<reference evidence="2 3" key="1">
    <citation type="journal article" date="2015" name="Genome Announc.">
        <title>Expanding the biotechnology potential of lactobacilli through comparative genomics of 213 strains and associated genera.</title>
        <authorList>
            <person name="Sun Z."/>
            <person name="Harris H.M."/>
            <person name="McCann A."/>
            <person name="Guo C."/>
            <person name="Argimon S."/>
            <person name="Zhang W."/>
            <person name="Yang X."/>
            <person name="Jeffery I.B."/>
            <person name="Cooney J.C."/>
            <person name="Kagawa T.F."/>
            <person name="Liu W."/>
            <person name="Song Y."/>
            <person name="Salvetti E."/>
            <person name="Wrobel A."/>
            <person name="Rasinkangas P."/>
            <person name="Parkhill J."/>
            <person name="Rea M.C."/>
            <person name="O'Sullivan O."/>
            <person name="Ritari J."/>
            <person name="Douillard F.P."/>
            <person name="Paul Ross R."/>
            <person name="Yang R."/>
            <person name="Briner A.E."/>
            <person name="Felis G.E."/>
            <person name="de Vos W.M."/>
            <person name="Barrangou R."/>
            <person name="Klaenhammer T.R."/>
            <person name="Caufield P.W."/>
            <person name="Cui Y."/>
            <person name="Zhang H."/>
            <person name="O'Toole P.W."/>
        </authorList>
    </citation>
    <scope>NUCLEOTIDE SEQUENCE [LARGE SCALE GENOMIC DNA]</scope>
    <source>
        <strain evidence="2 3">DSM 24716</strain>
    </source>
</reference>
<dbReference type="GO" id="GO:0042602">
    <property type="term" value="F:riboflavin reductase (NADPH) activity"/>
    <property type="evidence" value="ECO:0007669"/>
    <property type="project" value="TreeGrafter"/>
</dbReference>
<gene>
    <name evidence="2" type="ORF">IV57_GL000009</name>
</gene>
<sequence length="202" mass="21736">MEGKKMTNVLIIGATGTVGSAVRQTLNRETNANITLFARSAGRITPGDRETAIAGNVSKDDDLDNAIEGQDVVFVALSGNLGNFARKIVQSMDRNNVSRLIFITSMGIYNEIPASLGGGNVSENPMLRSYRDAADVIEASDLNYTIIRPGWFTNGPVDYEITRKGEPFGGHNVSVSSIADFAKNAIADENYYSHDSVGLNTK</sequence>
<evidence type="ECO:0000313" key="2">
    <source>
        <dbReference type="EMBL" id="KRO00693.1"/>
    </source>
</evidence>
<evidence type="ECO:0000259" key="1">
    <source>
        <dbReference type="Pfam" id="PF13460"/>
    </source>
</evidence>
<dbReference type="Gene3D" id="3.40.50.720">
    <property type="entry name" value="NAD(P)-binding Rossmann-like Domain"/>
    <property type="match status" value="1"/>
</dbReference>
<dbReference type="Proteomes" id="UP000051006">
    <property type="component" value="Unassembled WGS sequence"/>
</dbReference>
<dbReference type="InterPro" id="IPR016040">
    <property type="entry name" value="NAD(P)-bd_dom"/>
</dbReference>
<dbReference type="GO" id="GO:0004074">
    <property type="term" value="F:biliverdin reductase [NAD(P)H] activity"/>
    <property type="evidence" value="ECO:0007669"/>
    <property type="project" value="TreeGrafter"/>
</dbReference>
<dbReference type="EMBL" id="JQCF01000001">
    <property type="protein sequence ID" value="KRO00693.1"/>
    <property type="molecule type" value="Genomic_DNA"/>
</dbReference>
<organism evidence="2 3">
    <name type="scientific">Companilactobacillus kimchiensis</name>
    <dbReference type="NCBI Taxonomy" id="993692"/>
    <lineage>
        <taxon>Bacteria</taxon>
        <taxon>Bacillati</taxon>
        <taxon>Bacillota</taxon>
        <taxon>Bacilli</taxon>
        <taxon>Lactobacillales</taxon>
        <taxon>Lactobacillaceae</taxon>
        <taxon>Companilactobacillus</taxon>
    </lineage>
</organism>
<dbReference type="AlphaFoldDB" id="A0A0R2LFM8"/>
<comment type="caution">
    <text evidence="2">The sequence shown here is derived from an EMBL/GenBank/DDBJ whole genome shotgun (WGS) entry which is preliminary data.</text>
</comment>
<protein>
    <submittedName>
        <fullName evidence="2">Oxidoreductase</fullName>
    </submittedName>
</protein>
<keyword evidence="3" id="KW-1185">Reference proteome</keyword>
<dbReference type="PANTHER" id="PTHR43355">
    <property type="entry name" value="FLAVIN REDUCTASE (NADPH)"/>
    <property type="match status" value="1"/>
</dbReference>
<accession>A0A0R2LFM8</accession>
<dbReference type="PATRIC" id="fig|993692.3.peg.9"/>
<name>A0A0R2LFM8_9LACO</name>
<dbReference type="Pfam" id="PF13460">
    <property type="entry name" value="NAD_binding_10"/>
    <property type="match status" value="1"/>
</dbReference>
<dbReference type="SUPFAM" id="SSF51735">
    <property type="entry name" value="NAD(P)-binding Rossmann-fold domains"/>
    <property type="match status" value="1"/>
</dbReference>
<dbReference type="InterPro" id="IPR051606">
    <property type="entry name" value="Polyketide_Oxido-like"/>
</dbReference>
<feature type="domain" description="NAD(P)-binding" evidence="1">
    <location>
        <begin position="13"/>
        <end position="188"/>
    </location>
</feature>
<dbReference type="STRING" id="993692.IV57_GL000009"/>
<dbReference type="InterPro" id="IPR036291">
    <property type="entry name" value="NAD(P)-bd_dom_sf"/>
</dbReference>
<proteinExistence type="predicted"/>
<evidence type="ECO:0000313" key="3">
    <source>
        <dbReference type="Proteomes" id="UP000051006"/>
    </source>
</evidence>
<dbReference type="PANTHER" id="PTHR43355:SF2">
    <property type="entry name" value="FLAVIN REDUCTASE (NADPH)"/>
    <property type="match status" value="1"/>
</dbReference>